<evidence type="ECO:0008006" key="3">
    <source>
        <dbReference type="Google" id="ProtNLM"/>
    </source>
</evidence>
<reference evidence="1 2" key="1">
    <citation type="submission" date="2020-05" db="EMBL/GenBank/DDBJ databases">
        <title>Draft genome sequence of Mycobacterium hippocampi DL, isolated from European seabass, Dicentrarchus labrax, reared in fish farms.</title>
        <authorList>
            <person name="Stathopoulou P."/>
            <person name="Asimakis E."/>
            <person name="Tzokas K."/>
            <person name="Batargias C."/>
            <person name="Tsiamis G."/>
        </authorList>
    </citation>
    <scope>NUCLEOTIDE SEQUENCE [LARGE SCALE GENOMIC DNA]</scope>
    <source>
        <strain evidence="1 2">DL</strain>
    </source>
</reference>
<protein>
    <recommendedName>
        <fullName evidence="3">SAM-dependent methyltransferase</fullName>
    </recommendedName>
</protein>
<organism evidence="1 2">
    <name type="scientific">Mycolicibacterium hippocampi</name>
    <dbReference type="NCBI Taxonomy" id="659824"/>
    <lineage>
        <taxon>Bacteria</taxon>
        <taxon>Bacillati</taxon>
        <taxon>Actinomycetota</taxon>
        <taxon>Actinomycetes</taxon>
        <taxon>Mycobacteriales</taxon>
        <taxon>Mycobacteriaceae</taxon>
        <taxon>Mycolicibacterium</taxon>
    </lineage>
</organism>
<evidence type="ECO:0000313" key="1">
    <source>
        <dbReference type="EMBL" id="NVN54146.1"/>
    </source>
</evidence>
<evidence type="ECO:0000313" key="2">
    <source>
        <dbReference type="Proteomes" id="UP000570517"/>
    </source>
</evidence>
<dbReference type="EMBL" id="JABFYL010000050">
    <property type="protein sequence ID" value="NVN54146.1"/>
    <property type="molecule type" value="Genomic_DNA"/>
</dbReference>
<accession>A0A850Q3D4</accession>
<dbReference type="Proteomes" id="UP000570517">
    <property type="component" value="Unassembled WGS sequence"/>
</dbReference>
<dbReference type="AlphaFoldDB" id="A0A850Q3D4"/>
<proteinExistence type="predicted"/>
<gene>
    <name evidence="1" type="ORF">HLY00_3243</name>
</gene>
<sequence>MNEAHQCCGGDEWRAMIRDVILPWAIGDHQLGDDVLEVGPGYGATTDVLSRTVAQLTSVEISDVEVRTNPFGWAAVARRS</sequence>
<keyword evidence="2" id="KW-1185">Reference proteome</keyword>
<dbReference type="InterPro" id="IPR029063">
    <property type="entry name" value="SAM-dependent_MTases_sf"/>
</dbReference>
<name>A0A850Q3D4_9MYCO</name>
<dbReference type="Gene3D" id="3.40.50.150">
    <property type="entry name" value="Vaccinia Virus protein VP39"/>
    <property type="match status" value="1"/>
</dbReference>
<comment type="caution">
    <text evidence="1">The sequence shown here is derived from an EMBL/GenBank/DDBJ whole genome shotgun (WGS) entry which is preliminary data.</text>
</comment>
<dbReference type="RefSeq" id="WP_256736488.1">
    <property type="nucleotide sequence ID" value="NZ_JABFYL010000050.1"/>
</dbReference>
<dbReference type="SUPFAM" id="SSF53335">
    <property type="entry name" value="S-adenosyl-L-methionine-dependent methyltransferases"/>
    <property type="match status" value="1"/>
</dbReference>